<sequence>MVAVATKEKIMWGGMDAFTHLLIVGPTRCGKTATILKPIIYQLLMAKKKGKRCGLTVIEPKGDVARMVADTSIALGLPYNHIDPLDDNSGIFNVMEGDIDDISEATVTVLKSLFGKQEAFFSIIQELSARKITQLLKTLHGDDINLMDVVMTIRDPKALDNKVAALKKIEGSSDLVQFFETELLGAQRQEYQKYVMGLRGQLENITSNRYLKKVLMGKSSFNLDAHLELGGILAINTAMGKLRDAGDAFGQFAMMHLQSATYRRTGSESTRIPHYMIIDEASRYMTPENERFLSIAAEYKTAGIFAVQSLAQLEVESGKLSGRAMKQAFMTSCRNKIIFVGVGAVDAKEMEREFGEDPITERQSTYKPHLLKPKFMPDSYRDTEKTKLRYTYTQIMDGIPKYHFFHKMLSDGHPQRPKIGKGVFIPKDWREQLLDNEVAQLEKGDFNLIKWCVKNYKANVERAKVLEELENATNGKESKDLSNDIDALEAKPLSKLKFIVKQKQPEELAKLPKADRPEVHEHEKTRQPVLQPIETVKSKAVEVSEQPEAAKKQSEALRNQLDIASGKKKDDFFLAGEMDLIEKN</sequence>
<proteinExistence type="predicted"/>
<dbReference type="Gene3D" id="3.40.50.300">
    <property type="entry name" value="P-loop containing nucleotide triphosphate hydrolases"/>
    <property type="match status" value="2"/>
</dbReference>
<dbReference type="InterPro" id="IPR051539">
    <property type="entry name" value="T4SS-coupling_protein"/>
</dbReference>
<comment type="subcellular location">
    <subcellularLocation>
        <location evidence="1">Cell membrane</location>
        <topology evidence="1">Multi-pass membrane protein</topology>
    </subcellularLocation>
</comment>
<keyword evidence="4" id="KW-1133">Transmembrane helix</keyword>
<keyword evidence="5" id="KW-0472">Membrane</keyword>
<dbReference type="PANTHER" id="PTHR37937">
    <property type="entry name" value="CONJUGATIVE TRANSFER: DNA TRANSPORT"/>
    <property type="match status" value="1"/>
</dbReference>
<protein>
    <submittedName>
        <fullName evidence="8">Type IV secretory system conjugative DNA transfer family protein</fullName>
    </submittedName>
</protein>
<dbReference type="CDD" id="cd01127">
    <property type="entry name" value="TrwB_TraG_TraD_VirD4"/>
    <property type="match status" value="1"/>
</dbReference>
<organism evidence="8 9">
    <name type="scientific">Paenibacillus agricola</name>
    <dbReference type="NCBI Taxonomy" id="2716264"/>
    <lineage>
        <taxon>Bacteria</taxon>
        <taxon>Bacillati</taxon>
        <taxon>Bacillota</taxon>
        <taxon>Bacilli</taxon>
        <taxon>Bacillales</taxon>
        <taxon>Paenibacillaceae</taxon>
        <taxon>Paenibacillus</taxon>
    </lineage>
</organism>
<reference evidence="8" key="1">
    <citation type="submission" date="2020-03" db="EMBL/GenBank/DDBJ databases">
        <title>Draft sequencing of Paenibacilllus sp. S3N08.</title>
        <authorList>
            <person name="Kim D.-U."/>
        </authorList>
    </citation>
    <scope>NUCLEOTIDE SEQUENCE</scope>
    <source>
        <strain evidence="8">S3N08</strain>
    </source>
</reference>
<dbReference type="InterPro" id="IPR027417">
    <property type="entry name" value="P-loop_NTPase"/>
</dbReference>
<dbReference type="RefSeq" id="WP_166156644.1">
    <property type="nucleotide sequence ID" value="NZ_JAAOIW010000023.1"/>
</dbReference>
<evidence type="ECO:0000313" key="8">
    <source>
        <dbReference type="EMBL" id="NHN34870.1"/>
    </source>
</evidence>
<evidence type="ECO:0000313" key="9">
    <source>
        <dbReference type="Proteomes" id="UP001165962"/>
    </source>
</evidence>
<feature type="domain" description="TraD/TraG TraM recognition site" evidence="7">
    <location>
        <begin position="274"/>
        <end position="384"/>
    </location>
</feature>
<dbReference type="EMBL" id="JAAOIW010000023">
    <property type="protein sequence ID" value="NHN34870.1"/>
    <property type="molecule type" value="Genomic_DNA"/>
</dbReference>
<dbReference type="Proteomes" id="UP001165962">
    <property type="component" value="Unassembled WGS sequence"/>
</dbReference>
<dbReference type="InterPro" id="IPR032689">
    <property type="entry name" value="TraG-D_C"/>
</dbReference>
<evidence type="ECO:0000256" key="2">
    <source>
        <dbReference type="ARBA" id="ARBA00022475"/>
    </source>
</evidence>
<evidence type="ECO:0000256" key="5">
    <source>
        <dbReference type="ARBA" id="ARBA00023136"/>
    </source>
</evidence>
<accession>A0ABX0JHI1</accession>
<feature type="compositionally biased region" description="Basic and acidic residues" evidence="6">
    <location>
        <begin position="510"/>
        <end position="526"/>
    </location>
</feature>
<comment type="caution">
    <text evidence="8">The sequence shown here is derived from an EMBL/GenBank/DDBJ whole genome shotgun (WGS) entry which is preliminary data.</text>
</comment>
<keyword evidence="3" id="KW-0812">Transmembrane</keyword>
<dbReference type="SUPFAM" id="SSF52540">
    <property type="entry name" value="P-loop containing nucleoside triphosphate hydrolases"/>
    <property type="match status" value="1"/>
</dbReference>
<evidence type="ECO:0000256" key="3">
    <source>
        <dbReference type="ARBA" id="ARBA00022692"/>
    </source>
</evidence>
<evidence type="ECO:0000256" key="6">
    <source>
        <dbReference type="SAM" id="MobiDB-lite"/>
    </source>
</evidence>
<feature type="region of interest" description="Disordered" evidence="6">
    <location>
        <begin position="510"/>
        <end position="533"/>
    </location>
</feature>
<evidence type="ECO:0000259" key="7">
    <source>
        <dbReference type="Pfam" id="PF12696"/>
    </source>
</evidence>
<dbReference type="PANTHER" id="PTHR37937:SF1">
    <property type="entry name" value="CONJUGATIVE TRANSFER: DNA TRANSPORT"/>
    <property type="match status" value="1"/>
</dbReference>
<name>A0ABX0JHI1_9BACL</name>
<keyword evidence="2" id="KW-1003">Cell membrane</keyword>
<keyword evidence="9" id="KW-1185">Reference proteome</keyword>
<evidence type="ECO:0000256" key="4">
    <source>
        <dbReference type="ARBA" id="ARBA00022989"/>
    </source>
</evidence>
<gene>
    <name evidence="8" type="ORF">G9U52_34570</name>
</gene>
<dbReference type="Pfam" id="PF12696">
    <property type="entry name" value="TraG-D_C"/>
    <property type="match status" value="1"/>
</dbReference>
<evidence type="ECO:0000256" key="1">
    <source>
        <dbReference type="ARBA" id="ARBA00004651"/>
    </source>
</evidence>